<proteinExistence type="predicted"/>
<gene>
    <name evidence="2" type="ORF">GCM10007415_13300</name>
</gene>
<evidence type="ECO:0000256" key="1">
    <source>
        <dbReference type="SAM" id="Phobius"/>
    </source>
</evidence>
<sequence>MVETITRLVTEVVCTLVGFVLDLVGFLINVILSIPILGGIIRTIINWVTEIIWRIVSLPDFLLSLAGIRIRKKMYVKLIILNNNGVPHTTEAVAIRGIQTAQAVFDRQCNVNLIYTGVCVPQLVTNDMANNIECGAGGFFSDWWIGGSYYELVSADCAFQDGWKRIVGYGAELIVFVIADITPRSTVGCSFSATHNYVVVEPNIAGIQSMAHEIGHACLLPHLEDAADVNNLMFPNIRTDAAGELVNRDMTNFQIASLRGSRHCTFI</sequence>
<name>A0A917HKA0_9SPHI</name>
<dbReference type="EMBL" id="BMER01000001">
    <property type="protein sequence ID" value="GGG81895.1"/>
    <property type="molecule type" value="Genomic_DNA"/>
</dbReference>
<accession>A0A917HKA0</accession>
<reference evidence="2" key="2">
    <citation type="submission" date="2020-09" db="EMBL/GenBank/DDBJ databases">
        <authorList>
            <person name="Sun Q."/>
            <person name="Zhou Y."/>
        </authorList>
    </citation>
    <scope>NUCLEOTIDE SEQUENCE</scope>
    <source>
        <strain evidence="2">CGMCC 1.12195</strain>
    </source>
</reference>
<organism evidence="2 3">
    <name type="scientific">Parapedobacter pyrenivorans</name>
    <dbReference type="NCBI Taxonomy" id="1305674"/>
    <lineage>
        <taxon>Bacteria</taxon>
        <taxon>Pseudomonadati</taxon>
        <taxon>Bacteroidota</taxon>
        <taxon>Sphingobacteriia</taxon>
        <taxon>Sphingobacteriales</taxon>
        <taxon>Sphingobacteriaceae</taxon>
        <taxon>Parapedobacter</taxon>
    </lineage>
</organism>
<evidence type="ECO:0000313" key="2">
    <source>
        <dbReference type="EMBL" id="GGG81895.1"/>
    </source>
</evidence>
<keyword evidence="1" id="KW-1133">Transmembrane helix</keyword>
<reference evidence="2" key="1">
    <citation type="journal article" date="2014" name="Int. J. Syst. Evol. Microbiol.">
        <title>Complete genome sequence of Corynebacterium casei LMG S-19264T (=DSM 44701T), isolated from a smear-ripened cheese.</title>
        <authorList>
            <consortium name="US DOE Joint Genome Institute (JGI-PGF)"/>
            <person name="Walter F."/>
            <person name="Albersmeier A."/>
            <person name="Kalinowski J."/>
            <person name="Ruckert C."/>
        </authorList>
    </citation>
    <scope>NUCLEOTIDE SEQUENCE</scope>
    <source>
        <strain evidence="2">CGMCC 1.12195</strain>
    </source>
</reference>
<protein>
    <submittedName>
        <fullName evidence="2">Uncharacterized protein</fullName>
    </submittedName>
</protein>
<feature type="transmembrane region" description="Helical" evidence="1">
    <location>
        <begin position="12"/>
        <end position="45"/>
    </location>
</feature>
<comment type="caution">
    <text evidence="2">The sequence shown here is derived from an EMBL/GenBank/DDBJ whole genome shotgun (WGS) entry which is preliminary data.</text>
</comment>
<evidence type="ECO:0000313" key="3">
    <source>
        <dbReference type="Proteomes" id="UP000660862"/>
    </source>
</evidence>
<keyword evidence="1" id="KW-0812">Transmembrane</keyword>
<keyword evidence="3" id="KW-1185">Reference proteome</keyword>
<keyword evidence="1" id="KW-0472">Membrane</keyword>
<dbReference type="Proteomes" id="UP000660862">
    <property type="component" value="Unassembled WGS sequence"/>
</dbReference>
<dbReference type="AlphaFoldDB" id="A0A917HKA0"/>